<dbReference type="EMBL" id="BAAAFH010000022">
    <property type="protein sequence ID" value="GAA0876128.1"/>
    <property type="molecule type" value="Genomic_DNA"/>
</dbReference>
<evidence type="ECO:0000313" key="2">
    <source>
        <dbReference type="EMBL" id="GAA0876128.1"/>
    </source>
</evidence>
<gene>
    <name evidence="2" type="ORF">GCM10009118_25380</name>
</gene>
<keyword evidence="3" id="KW-1185">Reference proteome</keyword>
<evidence type="ECO:0000313" key="3">
    <source>
        <dbReference type="Proteomes" id="UP001501126"/>
    </source>
</evidence>
<name>A0ABN1MS47_9FLAO</name>
<organism evidence="2 3">
    <name type="scientific">Wandonia haliotis</name>
    <dbReference type="NCBI Taxonomy" id="574963"/>
    <lineage>
        <taxon>Bacteria</taxon>
        <taxon>Pseudomonadati</taxon>
        <taxon>Bacteroidota</taxon>
        <taxon>Flavobacteriia</taxon>
        <taxon>Flavobacteriales</taxon>
        <taxon>Crocinitomicaceae</taxon>
        <taxon>Wandonia</taxon>
    </lineage>
</organism>
<evidence type="ECO:0000256" key="1">
    <source>
        <dbReference type="SAM" id="MobiDB-lite"/>
    </source>
</evidence>
<comment type="caution">
    <text evidence="2">The sequence shown here is derived from an EMBL/GenBank/DDBJ whole genome shotgun (WGS) entry which is preliminary data.</text>
</comment>
<sequence length="258" mass="28656">MWNVTDGNYDPVLLSWSDYYAFGMTMPGRNGGVDYRYQFNGMEHDGELSGNGNSYTTEFRQYDPRLGRWKSLDPKKRLFPSVTPYNFVFNNPVILTDPKGDCPPCAWAALRASAPSIIALFATGATISVTLQFTTHYALEEDFIKAFGKVDWFDVGIDGAINVVTGNASSLSVNFVDAVPSQDINITVQTVERNYSPANPKTDYVPLMNPSPADVLKTEPLIPSDILPVSIKDMGIQNNNVKKDKNGQRPEKTPKPRF</sequence>
<accession>A0ABN1MS47</accession>
<dbReference type="Gene3D" id="2.180.10.10">
    <property type="entry name" value="RHS repeat-associated core"/>
    <property type="match status" value="1"/>
</dbReference>
<proteinExistence type="predicted"/>
<dbReference type="NCBIfam" id="TIGR03696">
    <property type="entry name" value="Rhs_assc_core"/>
    <property type="match status" value="1"/>
</dbReference>
<reference evidence="2 3" key="1">
    <citation type="journal article" date="2019" name="Int. J. Syst. Evol. Microbiol.">
        <title>The Global Catalogue of Microorganisms (GCM) 10K type strain sequencing project: providing services to taxonomists for standard genome sequencing and annotation.</title>
        <authorList>
            <consortium name="The Broad Institute Genomics Platform"/>
            <consortium name="The Broad Institute Genome Sequencing Center for Infectious Disease"/>
            <person name="Wu L."/>
            <person name="Ma J."/>
        </authorList>
    </citation>
    <scope>NUCLEOTIDE SEQUENCE [LARGE SCALE GENOMIC DNA]</scope>
    <source>
        <strain evidence="2 3">JCM 16083</strain>
    </source>
</reference>
<evidence type="ECO:0008006" key="4">
    <source>
        <dbReference type="Google" id="ProtNLM"/>
    </source>
</evidence>
<dbReference type="InterPro" id="IPR022385">
    <property type="entry name" value="Rhs_assc_core"/>
</dbReference>
<dbReference type="Proteomes" id="UP001501126">
    <property type="component" value="Unassembled WGS sequence"/>
</dbReference>
<feature type="compositionally biased region" description="Basic and acidic residues" evidence="1">
    <location>
        <begin position="241"/>
        <end position="258"/>
    </location>
</feature>
<feature type="region of interest" description="Disordered" evidence="1">
    <location>
        <begin position="237"/>
        <end position="258"/>
    </location>
</feature>
<protein>
    <recommendedName>
        <fullName evidence="4">RHS repeat-associated core domain-containing protein</fullName>
    </recommendedName>
</protein>